<evidence type="ECO:0000256" key="1">
    <source>
        <dbReference type="ARBA" id="ARBA00004245"/>
    </source>
</evidence>
<dbReference type="FunFam" id="3.30.420.40:FF:000148">
    <property type="entry name" value="Actin, alpha skeletal muscle"/>
    <property type="match status" value="1"/>
</dbReference>
<evidence type="ECO:0000256" key="6">
    <source>
        <dbReference type="ARBA" id="ARBA00023212"/>
    </source>
</evidence>
<proteinExistence type="evidence at transcript level"/>
<keyword evidence="3" id="KW-0963">Cytoplasm</keyword>
<dbReference type="GO" id="GO:0005524">
    <property type="term" value="F:ATP binding"/>
    <property type="evidence" value="ECO:0007669"/>
    <property type="project" value="UniProtKB-KW"/>
</dbReference>
<comment type="subcellular location">
    <subcellularLocation>
        <location evidence="1">Cytoplasm</location>
        <location evidence="1">Cytoskeleton</location>
    </subcellularLocation>
</comment>
<evidence type="ECO:0000256" key="4">
    <source>
        <dbReference type="ARBA" id="ARBA00022741"/>
    </source>
</evidence>
<evidence type="ECO:0000313" key="7">
    <source>
        <dbReference type="EMBL" id="LAA01429.1"/>
    </source>
</evidence>
<dbReference type="AlphaFoldDB" id="A0A2L2XZP0"/>
<dbReference type="SUPFAM" id="SSF53067">
    <property type="entry name" value="Actin-like ATPase domain"/>
    <property type="match status" value="1"/>
</dbReference>
<evidence type="ECO:0000256" key="2">
    <source>
        <dbReference type="ARBA" id="ARBA00006752"/>
    </source>
</evidence>
<sequence length="169" mass="18420">MCDDDVAALVVDNGSGMCKAGFAGDDAPRAVFPSIVGRPRHQGVMVCMGQKDSYVGYEAQSKRGILSLKYPIEHGIITNWDDMAKIWHHTFYNGVFDGEDTSLALGFISYVAVLLTHANHHTLMTWSTNNGWKNGPWCIVTGETGLAHTGSIVYNKSGNIVVTHFGLVF</sequence>
<dbReference type="PRINTS" id="PR00190">
    <property type="entry name" value="ACTIN"/>
</dbReference>
<keyword evidence="6" id="KW-0206">Cytoskeleton</keyword>
<dbReference type="InterPro" id="IPR004000">
    <property type="entry name" value="Actin"/>
</dbReference>
<evidence type="ECO:0000256" key="3">
    <source>
        <dbReference type="ARBA" id="ARBA00022490"/>
    </source>
</evidence>
<dbReference type="FunFam" id="2.30.36.70:FF:000001">
    <property type="entry name" value="Actin, alpha skeletal muscle"/>
    <property type="match status" value="1"/>
</dbReference>
<keyword evidence="5" id="KW-0067">ATP-binding</keyword>
<dbReference type="Gene3D" id="3.30.420.40">
    <property type="match status" value="1"/>
</dbReference>
<dbReference type="InterPro" id="IPR043129">
    <property type="entry name" value="ATPase_NBD"/>
</dbReference>
<keyword evidence="4" id="KW-0547">Nucleotide-binding</keyword>
<dbReference type="Pfam" id="PF00022">
    <property type="entry name" value="Actin"/>
    <property type="match status" value="1"/>
</dbReference>
<name>A0A2L2XZP0_PARTP</name>
<accession>A0A2L2XZP0</accession>
<dbReference type="OrthoDB" id="6407219at2759"/>
<organism evidence="7">
    <name type="scientific">Parasteatoda tepidariorum</name>
    <name type="common">Common house spider</name>
    <name type="synonym">Achaearanea tepidariorum</name>
    <dbReference type="NCBI Taxonomy" id="114398"/>
    <lineage>
        <taxon>Eukaryota</taxon>
        <taxon>Metazoa</taxon>
        <taxon>Ecdysozoa</taxon>
        <taxon>Arthropoda</taxon>
        <taxon>Chelicerata</taxon>
        <taxon>Arachnida</taxon>
        <taxon>Araneae</taxon>
        <taxon>Araneomorphae</taxon>
        <taxon>Entelegynae</taxon>
        <taxon>Araneoidea</taxon>
        <taxon>Theridiidae</taxon>
        <taxon>Parasteatoda</taxon>
    </lineage>
</organism>
<evidence type="ECO:0000256" key="5">
    <source>
        <dbReference type="ARBA" id="ARBA00022840"/>
    </source>
</evidence>
<dbReference type="EMBL" id="IAAA01000112">
    <property type="protein sequence ID" value="LAA01423.1"/>
    <property type="molecule type" value="mRNA"/>
</dbReference>
<dbReference type="EMBL" id="IAAA01000113">
    <property type="protein sequence ID" value="LAA01429.1"/>
    <property type="molecule type" value="mRNA"/>
</dbReference>
<dbReference type="Gene3D" id="2.30.36.70">
    <property type="entry name" value="Actin, Chain A, domain 2"/>
    <property type="match status" value="1"/>
</dbReference>
<dbReference type="GO" id="GO:0005856">
    <property type="term" value="C:cytoskeleton"/>
    <property type="evidence" value="ECO:0007669"/>
    <property type="project" value="UniProtKB-SubCell"/>
</dbReference>
<dbReference type="PANTHER" id="PTHR11937">
    <property type="entry name" value="ACTIN"/>
    <property type="match status" value="1"/>
</dbReference>
<protein>
    <submittedName>
        <fullName evidence="7">Muscle-specific actin-like protein</fullName>
    </submittedName>
</protein>
<comment type="similarity">
    <text evidence="2">Belongs to the actin family.</text>
</comment>
<reference evidence="7" key="1">
    <citation type="journal article" date="2016" name="Mol. Ecol. Resour.">
        <title>Evaluation of the impact of RNA preservation methods of spiders for de novo transcriptome assembly.</title>
        <authorList>
            <person name="Kono N."/>
            <person name="Nakamura H."/>
            <person name="Ito Y."/>
            <person name="Tomita M."/>
            <person name="Arakawa K."/>
        </authorList>
    </citation>
    <scope>NUCLEOTIDE SEQUENCE</scope>
    <source>
        <tissue evidence="7">Whole body</tissue>
    </source>
</reference>